<evidence type="ECO:0000313" key="1">
    <source>
        <dbReference type="EMBL" id="KAJ9078286.1"/>
    </source>
</evidence>
<keyword evidence="2" id="KW-1185">Reference proteome</keyword>
<organism evidence="1 2">
    <name type="scientific">Entomophthora muscae</name>
    <dbReference type="NCBI Taxonomy" id="34485"/>
    <lineage>
        <taxon>Eukaryota</taxon>
        <taxon>Fungi</taxon>
        <taxon>Fungi incertae sedis</taxon>
        <taxon>Zoopagomycota</taxon>
        <taxon>Entomophthoromycotina</taxon>
        <taxon>Entomophthoromycetes</taxon>
        <taxon>Entomophthorales</taxon>
        <taxon>Entomophthoraceae</taxon>
        <taxon>Entomophthora</taxon>
    </lineage>
</organism>
<dbReference type="EMBL" id="QTSX02002154">
    <property type="protein sequence ID" value="KAJ9078286.1"/>
    <property type="molecule type" value="Genomic_DNA"/>
</dbReference>
<protein>
    <submittedName>
        <fullName evidence="1">Uncharacterized protein</fullName>
    </submittedName>
</protein>
<name>A0ACC2TUZ3_9FUNG</name>
<comment type="caution">
    <text evidence="1">The sequence shown here is derived from an EMBL/GenBank/DDBJ whole genome shotgun (WGS) entry which is preliminary data.</text>
</comment>
<evidence type="ECO:0000313" key="2">
    <source>
        <dbReference type="Proteomes" id="UP001165960"/>
    </source>
</evidence>
<reference evidence="1" key="1">
    <citation type="submission" date="2022-04" db="EMBL/GenBank/DDBJ databases">
        <title>Genome of the entomopathogenic fungus Entomophthora muscae.</title>
        <authorList>
            <person name="Elya C."/>
            <person name="Lovett B.R."/>
            <person name="Lee E."/>
            <person name="Macias A.M."/>
            <person name="Hajek A.E."/>
            <person name="De Bivort B.L."/>
            <person name="Kasson M.T."/>
            <person name="De Fine Licht H.H."/>
            <person name="Stajich J.E."/>
        </authorList>
    </citation>
    <scope>NUCLEOTIDE SEQUENCE</scope>
    <source>
        <strain evidence="1">Berkeley</strain>
    </source>
</reference>
<gene>
    <name evidence="1" type="ORF">DSO57_1008115</name>
</gene>
<proteinExistence type="predicted"/>
<sequence length="67" mass="7540">MLLRLRRHSRGVCPIVPGVPDVATKFPYFPANISYNPQGVLNESPLDMSNDMDQSDDNVKWQALLPN</sequence>
<dbReference type="Proteomes" id="UP001165960">
    <property type="component" value="Unassembled WGS sequence"/>
</dbReference>
<accession>A0ACC2TUZ3</accession>